<dbReference type="InterPro" id="IPR002575">
    <property type="entry name" value="Aminoglycoside_PTrfase"/>
</dbReference>
<proteinExistence type="predicted"/>
<accession>A0A2N0ZLN6</accession>
<dbReference type="RefSeq" id="WP_066199237.1">
    <property type="nucleotide sequence ID" value="NZ_JAFDQP010000002.1"/>
</dbReference>
<dbReference type="Gene3D" id="3.30.200.20">
    <property type="entry name" value="Phosphorylase Kinase, domain 1"/>
    <property type="match status" value="1"/>
</dbReference>
<dbReference type="InterPro" id="IPR051678">
    <property type="entry name" value="AGP_Transferase"/>
</dbReference>
<sequence>MNKKELRKLAKSNGIDVLEESLKINESGLDFQVAHAMDRKGERWILRVPRRPDSMAKSKQEKMVLDIVNKYTSIEAPIWEVDAADLIAYKQLSGVPAGTVNPEIQNYDWVLDIENIPDSYFCSFGRVLADLHRVPEAALKSAGLTIYTAEQARELMKERMLKVKNDYVVQEELWNRWERWLNNDAMWPNHTGLSHGDVHPGHILINKKSEVTGLIDWTEAAVTDVSRDFIAHYLITGEAGLEKAIAAYNEAGGTTWPLMKDHIVELNCTQAIAVAEFAESSGLKEYREIAQQMLNPIQD</sequence>
<dbReference type="EMBL" id="PISD01000008">
    <property type="protein sequence ID" value="PKG30420.1"/>
    <property type="molecule type" value="Genomic_DNA"/>
</dbReference>
<dbReference type="Proteomes" id="UP000233343">
    <property type="component" value="Unassembled WGS sequence"/>
</dbReference>
<gene>
    <name evidence="2" type="ORF">CWS20_05365</name>
</gene>
<dbReference type="SUPFAM" id="SSF56112">
    <property type="entry name" value="Protein kinase-like (PK-like)"/>
    <property type="match status" value="1"/>
</dbReference>
<protein>
    <submittedName>
        <fullName evidence="2">Macrolide 2'-phosphotransferase</fullName>
    </submittedName>
</protein>
<dbReference type="Gene3D" id="3.90.1200.10">
    <property type="match status" value="1"/>
</dbReference>
<comment type="caution">
    <text evidence="2">The sequence shown here is derived from an EMBL/GenBank/DDBJ whole genome shotgun (WGS) entry which is preliminary data.</text>
</comment>
<dbReference type="PANTHER" id="PTHR21310">
    <property type="entry name" value="AMINOGLYCOSIDE PHOSPHOTRANSFERASE-RELATED-RELATED"/>
    <property type="match status" value="1"/>
</dbReference>
<dbReference type="PANTHER" id="PTHR21310:SF15">
    <property type="entry name" value="AMINOGLYCOSIDE PHOSPHOTRANSFERASE DOMAIN-CONTAINING PROTEIN"/>
    <property type="match status" value="1"/>
</dbReference>
<keyword evidence="2" id="KW-0808">Transferase</keyword>
<evidence type="ECO:0000313" key="2">
    <source>
        <dbReference type="EMBL" id="PKG30420.1"/>
    </source>
</evidence>
<dbReference type="Pfam" id="PF01636">
    <property type="entry name" value="APH"/>
    <property type="match status" value="1"/>
</dbReference>
<feature type="domain" description="Aminoglycoside phosphotransferase" evidence="1">
    <location>
        <begin position="22"/>
        <end position="260"/>
    </location>
</feature>
<dbReference type="CDD" id="cd05152">
    <property type="entry name" value="MPH2"/>
    <property type="match status" value="1"/>
</dbReference>
<name>A0A2N0ZLN6_9BACI</name>
<dbReference type="InterPro" id="IPR011009">
    <property type="entry name" value="Kinase-like_dom_sf"/>
</dbReference>
<keyword evidence="3" id="KW-1185">Reference proteome</keyword>
<dbReference type="AlphaFoldDB" id="A0A2N0ZLN6"/>
<organism evidence="2 3">
    <name type="scientific">Cytobacillus horneckiae</name>
    <dbReference type="NCBI Taxonomy" id="549687"/>
    <lineage>
        <taxon>Bacteria</taxon>
        <taxon>Bacillati</taxon>
        <taxon>Bacillota</taxon>
        <taxon>Bacilli</taxon>
        <taxon>Bacillales</taxon>
        <taxon>Bacillaceae</taxon>
        <taxon>Cytobacillus</taxon>
    </lineage>
</organism>
<evidence type="ECO:0000313" key="3">
    <source>
        <dbReference type="Proteomes" id="UP000233343"/>
    </source>
</evidence>
<dbReference type="GO" id="GO:0016740">
    <property type="term" value="F:transferase activity"/>
    <property type="evidence" value="ECO:0007669"/>
    <property type="project" value="UniProtKB-KW"/>
</dbReference>
<evidence type="ECO:0000259" key="1">
    <source>
        <dbReference type="Pfam" id="PF01636"/>
    </source>
</evidence>
<reference evidence="2 3" key="1">
    <citation type="journal article" date="2010" name="Int. J. Syst. Evol. Microbiol.">
        <title>Bacillus horneckiae sp. nov., isolated from a spacecraft-assembly clean room.</title>
        <authorList>
            <person name="Vaishampayan P."/>
            <person name="Probst A."/>
            <person name="Krishnamurthi S."/>
            <person name="Ghosh S."/>
            <person name="Osman S."/>
            <person name="McDowall A."/>
            <person name="Ruckmani A."/>
            <person name="Mayilraj S."/>
            <person name="Venkateswaran K."/>
        </authorList>
    </citation>
    <scope>NUCLEOTIDE SEQUENCE [LARGE SCALE GENOMIC DNA]</scope>
    <source>
        <strain evidence="3">1PO1SC</strain>
    </source>
</reference>